<dbReference type="AlphaFoldDB" id="A0A4V1XB53"/>
<evidence type="ECO:0000313" key="3">
    <source>
        <dbReference type="Proteomes" id="UP000293360"/>
    </source>
</evidence>
<comment type="caution">
    <text evidence="2">The sequence shown here is derived from an EMBL/GenBank/DDBJ whole genome shotgun (WGS) entry which is preliminary data.</text>
</comment>
<organism evidence="2 3">
    <name type="scientific">Monosporascus ibericus</name>
    <dbReference type="NCBI Taxonomy" id="155417"/>
    <lineage>
        <taxon>Eukaryota</taxon>
        <taxon>Fungi</taxon>
        <taxon>Dikarya</taxon>
        <taxon>Ascomycota</taxon>
        <taxon>Pezizomycotina</taxon>
        <taxon>Sordariomycetes</taxon>
        <taxon>Xylariomycetidae</taxon>
        <taxon>Xylariales</taxon>
        <taxon>Xylariales incertae sedis</taxon>
        <taxon>Monosporascus</taxon>
    </lineage>
</organism>
<name>A0A4V1XB53_9PEZI</name>
<dbReference type="Proteomes" id="UP000293360">
    <property type="component" value="Unassembled WGS sequence"/>
</dbReference>
<gene>
    <name evidence="2" type="ORF">DL764_004068</name>
</gene>
<feature type="transmembrane region" description="Helical" evidence="1">
    <location>
        <begin position="214"/>
        <end position="232"/>
    </location>
</feature>
<feature type="transmembrane region" description="Helical" evidence="1">
    <location>
        <begin position="507"/>
        <end position="533"/>
    </location>
</feature>
<feature type="transmembrane region" description="Helical" evidence="1">
    <location>
        <begin position="470"/>
        <end position="495"/>
    </location>
</feature>
<feature type="transmembrane region" description="Helical" evidence="1">
    <location>
        <begin position="638"/>
        <end position="660"/>
    </location>
</feature>
<dbReference type="EMBL" id="QJNU01000184">
    <property type="protein sequence ID" value="RYP05049.1"/>
    <property type="molecule type" value="Genomic_DNA"/>
</dbReference>
<evidence type="ECO:0000256" key="1">
    <source>
        <dbReference type="SAM" id="Phobius"/>
    </source>
</evidence>
<evidence type="ECO:0000313" key="2">
    <source>
        <dbReference type="EMBL" id="RYP05049.1"/>
    </source>
</evidence>
<reference evidence="2 3" key="1">
    <citation type="submission" date="2018-06" db="EMBL/GenBank/DDBJ databases">
        <title>Complete Genomes of Monosporascus.</title>
        <authorList>
            <person name="Robinson A.J."/>
            <person name="Natvig D.O."/>
        </authorList>
    </citation>
    <scope>NUCLEOTIDE SEQUENCE [LARGE SCALE GENOMIC DNA]</scope>
    <source>
        <strain evidence="2 3">CBS 110550</strain>
    </source>
</reference>
<dbReference type="OrthoDB" id="5392263at2759"/>
<keyword evidence="1" id="KW-1133">Transmembrane helix</keyword>
<feature type="transmembrane region" description="Helical" evidence="1">
    <location>
        <begin position="174"/>
        <end position="194"/>
    </location>
</feature>
<accession>A0A4V1XB53</accession>
<feature type="transmembrane region" description="Helical" evidence="1">
    <location>
        <begin position="79"/>
        <end position="101"/>
    </location>
</feature>
<sequence>MSQIRRGLVDRMGSHTTDPSLVWGIDMHTCDEYCSWSDLGTVFDFSTFAAGATNYLLPWLALTAQLPFETGEYTVVPNVMSFCYALGSPMLITYSLMITILNQHWLRAKFRSLESSHTPGNATAKNARIFLQESQQLPLRLSQEDGNLASLIVLPENADWWRKLRESIQITRRGVTFSLVAQIIVAIVSWMLTVTTGFRSALGNPMEALVMSSGSLWVWLVPVICGWIAVGTQRDYGTIARALYRDMTNIVGASRTPSLDVDVFRLADNKIRRDTFADGYVESPSPRMVALPSQDDIRLLPIRSETSTLRRLSQDSDGVPMALERQKAFKVAQECKLMQPLTRTPREHGPLSLERHADTIPNCLGCSVPGDEKQEGPTFNYARIFTWWNMANRLHQAFERTAANLELRLDVDEKMVPEDLKFKECNLKGDSLHLLRYCGLADTVNGQIMPQDLKEYPEWSELDSGFYQRIVTAIAVGLFVQWGTTGAAIVISYLTEVRGLGCRSGGYMLYGSLGVLSFILLFASSIFSHAAMLRHEAMQRDRLLKEKERGASCFEYYPPPPPPQSPAAFRGLAVVTRMLGRVLVVANAGWLILSSLWELVGFYDNCWCDGTVLSKGWRGWVILFKESSAMAAAARQPWAGGVFLSVFALAGSCSVFWLYCRGNRM</sequence>
<protein>
    <submittedName>
        <fullName evidence="2">Uncharacterized protein</fullName>
    </submittedName>
</protein>
<proteinExistence type="predicted"/>
<keyword evidence="3" id="KW-1185">Reference proteome</keyword>
<feature type="transmembrane region" description="Helical" evidence="1">
    <location>
        <begin position="578"/>
        <end position="597"/>
    </location>
</feature>
<keyword evidence="1" id="KW-0812">Transmembrane</keyword>
<dbReference type="STRING" id="155417.A0A4V1XB53"/>
<keyword evidence="1" id="KW-0472">Membrane</keyword>